<feature type="binding site" evidence="12">
    <location>
        <position position="172"/>
    </location>
    <ligand>
        <name>glycerol</name>
        <dbReference type="ChEBI" id="CHEBI:17754"/>
    </ligand>
</feature>
<feature type="binding site" evidence="11 14">
    <location>
        <begin position="120"/>
        <end position="123"/>
    </location>
    <ligand>
        <name>NAD(+)</name>
        <dbReference type="ChEBI" id="CHEBI:57540"/>
    </ligand>
</feature>
<keyword evidence="6 11" id="KW-0560">Oxidoreductase</keyword>
<dbReference type="Gene3D" id="1.20.1090.10">
    <property type="entry name" value="Dehydroquinate synthase-like - alpha domain"/>
    <property type="match status" value="1"/>
</dbReference>
<comment type="catalytic activity">
    <reaction evidence="11">
        <text>sn-glycerol 1-phosphate + NAD(+) = dihydroxyacetone phosphate + NADH + H(+)</text>
        <dbReference type="Rhea" id="RHEA:21412"/>
        <dbReference type="ChEBI" id="CHEBI:15378"/>
        <dbReference type="ChEBI" id="CHEBI:57540"/>
        <dbReference type="ChEBI" id="CHEBI:57642"/>
        <dbReference type="ChEBI" id="CHEBI:57685"/>
        <dbReference type="ChEBI" id="CHEBI:57945"/>
        <dbReference type="EC" id="1.1.1.261"/>
    </reaction>
</comment>
<evidence type="ECO:0000256" key="2">
    <source>
        <dbReference type="ARBA" id="ARBA00022516"/>
    </source>
</evidence>
<keyword evidence="2 11" id="KW-0444">Lipid biosynthesis</keyword>
<keyword evidence="10 11" id="KW-1208">Phospholipid metabolism</keyword>
<feature type="binding site" evidence="11">
    <location>
        <position position="255"/>
    </location>
    <ligand>
        <name>substrate</name>
    </ligand>
</feature>
<evidence type="ECO:0000256" key="14">
    <source>
        <dbReference type="PIRSR" id="PIRSR000112-3"/>
    </source>
</evidence>
<dbReference type="EMBL" id="DTAK01000042">
    <property type="protein sequence ID" value="HGU59668.1"/>
    <property type="molecule type" value="Genomic_DNA"/>
</dbReference>
<evidence type="ECO:0000256" key="1">
    <source>
        <dbReference type="ARBA" id="ARBA00022490"/>
    </source>
</evidence>
<feature type="binding site" evidence="13">
    <location>
        <position position="125"/>
    </location>
    <ligand>
        <name>glycerol</name>
        <dbReference type="ChEBI" id="CHEBI:17754"/>
    </ligand>
</feature>
<evidence type="ECO:0000256" key="4">
    <source>
        <dbReference type="ARBA" id="ARBA00022833"/>
    </source>
</evidence>
<dbReference type="PIRSF" id="PIRSF000112">
    <property type="entry name" value="Glycerol_dehydrogenase"/>
    <property type="match status" value="1"/>
</dbReference>
<feature type="binding site" evidence="11">
    <location>
        <position position="251"/>
    </location>
    <ligand>
        <name>Zn(2+)</name>
        <dbReference type="ChEBI" id="CHEBI:29105"/>
        <note>catalytic</note>
    </ligand>
</feature>
<dbReference type="EMBL" id="DTPI01000013">
    <property type="protein sequence ID" value="HGE65944.1"/>
    <property type="molecule type" value="Genomic_DNA"/>
</dbReference>
<evidence type="ECO:0000256" key="8">
    <source>
        <dbReference type="ARBA" id="ARBA00023098"/>
    </source>
</evidence>
<dbReference type="GO" id="GO:0006650">
    <property type="term" value="P:glycerophospholipid metabolic process"/>
    <property type="evidence" value="ECO:0007669"/>
    <property type="project" value="UniProtKB-UniRule"/>
</dbReference>
<feature type="binding site" evidence="11 14">
    <location>
        <begin position="98"/>
        <end position="102"/>
    </location>
    <ligand>
        <name>NAD(+)</name>
        <dbReference type="ChEBI" id="CHEBI:57540"/>
    </ligand>
</feature>
<dbReference type="PANTHER" id="PTHR43616">
    <property type="entry name" value="GLYCEROL DEHYDROGENASE"/>
    <property type="match status" value="1"/>
</dbReference>
<comment type="catalytic activity">
    <reaction evidence="11">
        <text>sn-glycerol 1-phosphate + NADP(+) = dihydroxyacetone phosphate + NADPH + H(+)</text>
        <dbReference type="Rhea" id="RHEA:21416"/>
        <dbReference type="ChEBI" id="CHEBI:15378"/>
        <dbReference type="ChEBI" id="CHEBI:57642"/>
        <dbReference type="ChEBI" id="CHEBI:57685"/>
        <dbReference type="ChEBI" id="CHEBI:57783"/>
        <dbReference type="ChEBI" id="CHEBI:58349"/>
        <dbReference type="EC" id="1.1.1.261"/>
    </reaction>
</comment>
<accession>A0A7C3YPE7</accession>
<feature type="binding site" evidence="11">
    <location>
        <position position="267"/>
    </location>
    <ligand>
        <name>Zn(2+)</name>
        <dbReference type="ChEBI" id="CHEBI:29105"/>
        <note>catalytic</note>
    </ligand>
</feature>
<evidence type="ECO:0000256" key="5">
    <source>
        <dbReference type="ARBA" id="ARBA00022857"/>
    </source>
</evidence>
<dbReference type="GO" id="GO:0050492">
    <property type="term" value="F:glycerol-1-phosphate dehydrogenase [NAD(P)+] activity"/>
    <property type="evidence" value="ECO:0007669"/>
    <property type="project" value="UniProtKB-UniRule"/>
</dbReference>
<feature type="binding site" evidence="11">
    <location>
        <position position="125"/>
    </location>
    <ligand>
        <name>substrate</name>
    </ligand>
</feature>
<name>A0A7C3YPE7_9EURY</name>
<feature type="binding site" evidence="12">
    <location>
        <position position="267"/>
    </location>
    <ligand>
        <name>glycerol</name>
        <dbReference type="ChEBI" id="CHEBI:17754"/>
    </ligand>
</feature>
<dbReference type="Gene3D" id="3.40.50.1970">
    <property type="match status" value="1"/>
</dbReference>
<dbReference type="CDD" id="cd08173">
    <property type="entry name" value="Gro1PDH"/>
    <property type="match status" value="1"/>
</dbReference>
<comment type="cofactor">
    <cofactor evidence="11 12">
        <name>Zn(2+)</name>
        <dbReference type="ChEBI" id="CHEBI:29105"/>
    </cofactor>
    <text evidence="11 12">Binds 1 zinc ion per subunit.</text>
</comment>
<dbReference type="EC" id="1.1.1.261" evidence="11"/>
<keyword evidence="7 11" id="KW-0520">NAD</keyword>
<keyword evidence="4 11" id="KW-0862">Zinc</keyword>
<dbReference type="AlphaFoldDB" id="A0A7C3YPE7"/>
<feature type="binding site" evidence="11">
    <location>
        <position position="172"/>
    </location>
    <ligand>
        <name>Zn(2+)</name>
        <dbReference type="ChEBI" id="CHEBI:29105"/>
        <note>catalytic</note>
    </ligand>
</feature>
<protein>
    <recommendedName>
        <fullName evidence="11">Glycerol-1-phosphate dehydrogenase [NAD(P)+]</fullName>
        <shortName evidence="11">G1P dehydrogenase</shortName>
        <shortName evidence="11">G1PDH</shortName>
        <ecNumber evidence="11">1.1.1.261</ecNumber>
    </recommendedName>
    <alternativeName>
        <fullName evidence="11">Enantiomeric glycerophosphate synthase</fullName>
    </alternativeName>
    <alternativeName>
        <fullName evidence="11">sn-glycerol-1-phosphate dehydrogenase</fullName>
    </alternativeName>
</protein>
<proteinExistence type="inferred from homology"/>
<dbReference type="UniPathway" id="UPA00940"/>
<keyword evidence="3 11" id="KW-0479">Metal-binding</keyword>
<dbReference type="SUPFAM" id="SSF56796">
    <property type="entry name" value="Dehydroquinate synthase-like"/>
    <property type="match status" value="1"/>
</dbReference>
<dbReference type="PANTHER" id="PTHR43616:SF5">
    <property type="entry name" value="GLYCEROL DEHYDROGENASE 1"/>
    <property type="match status" value="1"/>
</dbReference>
<dbReference type="Pfam" id="PF13685">
    <property type="entry name" value="Fe-ADH_2"/>
    <property type="match status" value="1"/>
</dbReference>
<reference evidence="15" key="1">
    <citation type="journal article" date="2020" name="mSystems">
        <title>Genome- and Community-Level Interaction Insights into Carbon Utilization and Element Cycling Functions of Hydrothermarchaeota in Hydrothermal Sediment.</title>
        <authorList>
            <person name="Zhou Z."/>
            <person name="Liu Y."/>
            <person name="Xu W."/>
            <person name="Pan J."/>
            <person name="Luo Z.H."/>
            <person name="Li M."/>
        </authorList>
    </citation>
    <scope>NUCLEOTIDE SEQUENCE [LARGE SCALE GENOMIC DNA]</scope>
    <source>
        <strain evidence="16">SpSt-62</strain>
        <strain evidence="15">SpSt-97</strain>
    </source>
</reference>
<evidence type="ECO:0000256" key="3">
    <source>
        <dbReference type="ARBA" id="ARBA00022723"/>
    </source>
</evidence>
<feature type="binding site" evidence="11 14">
    <location>
        <position position="129"/>
    </location>
    <ligand>
        <name>NAD(+)</name>
        <dbReference type="ChEBI" id="CHEBI:57540"/>
    </ligand>
</feature>
<evidence type="ECO:0000256" key="6">
    <source>
        <dbReference type="ARBA" id="ARBA00023002"/>
    </source>
</evidence>
<evidence type="ECO:0000256" key="7">
    <source>
        <dbReference type="ARBA" id="ARBA00023027"/>
    </source>
</evidence>
<gene>
    <name evidence="11" type="primary">egsA</name>
    <name evidence="16" type="ORF">ENT89_05870</name>
    <name evidence="15" type="ORF">ENX77_02275</name>
</gene>
<evidence type="ECO:0000256" key="10">
    <source>
        <dbReference type="ARBA" id="ARBA00023264"/>
    </source>
</evidence>
<sequence>MKKFRKYFKIAEFPNYVEISEVARKKVRKVLEEFNLSNVIIVSGRNSYEMVGSKIKERLEDLVVNVFFVEKASMDEVRRIEFEIGYTDVDAVVGIGGGKVLDVGKVLSSEINAAFISIPTVASHDGIASPIASFKLEKRPVSITTNSPAAILADLTILRRSPIRYTRAGYGDLVSNITAVKDWILAKEKTDEEYNEVAASMAVMPANLLLKTTNLDINNFTHLEMLVRGLILSGVSISLAGSSRPASGAEHKFSHALDYLGYGEGLHGEQVGLGTIIMEYLHQKYYGVGDWEEIKQSLERVQAPTTAKEIGLTKEQVIEALIFAKKIRRKRYTILEDVDPSKEEFEVVVEKTGIA</sequence>
<dbReference type="HAMAP" id="MF_00497_A">
    <property type="entry name" value="G1P_dehydrogenase_A"/>
    <property type="match status" value="1"/>
</dbReference>
<dbReference type="GO" id="GO:0005737">
    <property type="term" value="C:cytoplasm"/>
    <property type="evidence" value="ECO:0007669"/>
    <property type="project" value="UniProtKB-SubCell"/>
</dbReference>
<dbReference type="GO" id="GO:0008654">
    <property type="term" value="P:phospholipid biosynthetic process"/>
    <property type="evidence" value="ECO:0007669"/>
    <property type="project" value="UniProtKB-KW"/>
</dbReference>
<evidence type="ECO:0000256" key="9">
    <source>
        <dbReference type="ARBA" id="ARBA00023209"/>
    </source>
</evidence>
<evidence type="ECO:0000313" key="15">
    <source>
        <dbReference type="EMBL" id="HGE65944.1"/>
    </source>
</evidence>
<evidence type="ECO:0000256" key="13">
    <source>
        <dbReference type="PIRSR" id="PIRSR000112-2"/>
    </source>
</evidence>
<dbReference type="GO" id="GO:0046872">
    <property type="term" value="F:metal ion binding"/>
    <property type="evidence" value="ECO:0007669"/>
    <property type="project" value="UniProtKB-KW"/>
</dbReference>
<keyword evidence="1 11" id="KW-0963">Cytoplasm</keyword>
<comment type="function">
    <text evidence="11">Catalyzes the NAD(P)H-dependent reduction of dihydroxyacetonephosphate (DHAP or glycerone phosphate) to glycerol 1-phosphate (G1P). The G1P thus generated is used as the glycerophosphate backbone of phospholipids in the cellular membranes of Archaea.</text>
</comment>
<evidence type="ECO:0000313" key="16">
    <source>
        <dbReference type="EMBL" id="HGU59668.1"/>
    </source>
</evidence>
<organism evidence="15">
    <name type="scientific">Geoglobus ahangari</name>
    <dbReference type="NCBI Taxonomy" id="113653"/>
    <lineage>
        <taxon>Archaea</taxon>
        <taxon>Methanobacteriati</taxon>
        <taxon>Methanobacteriota</taxon>
        <taxon>Archaeoglobi</taxon>
        <taxon>Archaeoglobales</taxon>
        <taxon>Archaeoglobaceae</taxon>
        <taxon>Geoglobus</taxon>
    </lineage>
</organism>
<keyword evidence="5 11" id="KW-0521">NADP</keyword>
<keyword evidence="8 11" id="KW-0443">Lipid metabolism</keyword>
<feature type="binding site" evidence="12">
    <location>
        <position position="251"/>
    </location>
    <ligand>
        <name>glycerol</name>
        <dbReference type="ChEBI" id="CHEBI:17754"/>
    </ligand>
</feature>
<feature type="binding site" evidence="11">
    <location>
        <position position="172"/>
    </location>
    <ligand>
        <name>substrate</name>
    </ligand>
</feature>
<comment type="subcellular location">
    <subcellularLocation>
        <location evidence="11">Cytoplasm</location>
    </subcellularLocation>
</comment>
<comment type="pathway">
    <text evidence="11">Membrane lipid metabolism; glycerophospholipid metabolism.</text>
</comment>
<comment type="caution">
    <text evidence="15">The sequence shown here is derived from an EMBL/GenBank/DDBJ whole genome shotgun (WGS) entry which is preliminary data.</text>
</comment>
<dbReference type="InterPro" id="IPR023002">
    <property type="entry name" value="G1P_dehydrogenase_arc"/>
</dbReference>
<keyword evidence="9 11" id="KW-0594">Phospholipid biosynthesis</keyword>
<evidence type="ECO:0000256" key="11">
    <source>
        <dbReference type="HAMAP-Rule" id="MF_00497"/>
    </source>
</evidence>
<evidence type="ECO:0000256" key="12">
    <source>
        <dbReference type="PIRSR" id="PIRSR000112-1"/>
    </source>
</evidence>
<dbReference type="InterPro" id="IPR032837">
    <property type="entry name" value="G1PDH"/>
</dbReference>
<dbReference type="InterPro" id="IPR016205">
    <property type="entry name" value="Glycerol_DH"/>
</dbReference>
<comment type="similarity">
    <text evidence="11">Belongs to the glycerol-1-phosphate dehydrogenase family.</text>
</comment>